<proteinExistence type="predicted"/>
<sequence length="245" mass="26412">MDTILPPLPAMPPGALPRVLLAGGTGLVGRHLLQSLVADPGVGPITLLSRRPLGLEELLPEATVATLPEGRVRVAVVDYEHLDKQADVLHADWVFCALGTTIAQAGSQEAFRRVDHDYPLQLARRTKVLRAHHFLLVSAVGAKADSNLFYNRVKGELEDALRTLQFDSLTLARPSLLLGDRAKQRLGESLAARLGWLMPARAKPVQASQVAAGLLAAAHEGQPGVRILDNQALRRMPLAPTLSEQ</sequence>
<gene>
    <name evidence="1" type="ORF">EIP75_06020</name>
</gene>
<dbReference type="EMBL" id="RSED01000004">
    <property type="protein sequence ID" value="RRS05126.1"/>
    <property type="molecule type" value="Genomic_DNA"/>
</dbReference>
<comment type="caution">
    <text evidence="1">The sequence shown here is derived from an EMBL/GenBank/DDBJ whole genome shotgun (WGS) entry which is preliminary data.</text>
</comment>
<dbReference type="InterPro" id="IPR036291">
    <property type="entry name" value="NAD(P)-bd_dom_sf"/>
</dbReference>
<keyword evidence="2" id="KW-1185">Reference proteome</keyword>
<dbReference type="AlphaFoldDB" id="A0A3R8S929"/>
<reference evidence="1 2" key="1">
    <citation type="submission" date="2018-12" db="EMBL/GenBank/DDBJ databases">
        <title>The whole draft genome of Aquabacterium sp. SJQ9.</title>
        <authorList>
            <person name="Sun L."/>
            <person name="Gao X."/>
            <person name="Chen W."/>
            <person name="Huang K."/>
        </authorList>
    </citation>
    <scope>NUCLEOTIDE SEQUENCE [LARGE SCALE GENOMIC DNA]</scope>
    <source>
        <strain evidence="1 2">SJQ9</strain>
    </source>
</reference>
<dbReference type="OrthoDB" id="9798632at2"/>
<organism evidence="1 2">
    <name type="scientific">Aquabacterium soli</name>
    <dbReference type="NCBI Taxonomy" id="2493092"/>
    <lineage>
        <taxon>Bacteria</taxon>
        <taxon>Pseudomonadati</taxon>
        <taxon>Pseudomonadota</taxon>
        <taxon>Betaproteobacteria</taxon>
        <taxon>Burkholderiales</taxon>
        <taxon>Aquabacterium</taxon>
    </lineage>
</organism>
<evidence type="ECO:0000313" key="1">
    <source>
        <dbReference type="EMBL" id="RRS05126.1"/>
    </source>
</evidence>
<dbReference type="RefSeq" id="WP_125242345.1">
    <property type="nucleotide sequence ID" value="NZ_RSED01000004.1"/>
</dbReference>
<accession>A0A3R8S929</accession>
<dbReference type="Gene3D" id="3.40.50.720">
    <property type="entry name" value="NAD(P)-binding Rossmann-like Domain"/>
    <property type="match status" value="1"/>
</dbReference>
<evidence type="ECO:0000313" key="2">
    <source>
        <dbReference type="Proteomes" id="UP000269265"/>
    </source>
</evidence>
<name>A0A3R8S929_9BURK</name>
<dbReference type="Proteomes" id="UP000269265">
    <property type="component" value="Unassembled WGS sequence"/>
</dbReference>
<protein>
    <submittedName>
        <fullName evidence="1">Oxidoreductase</fullName>
    </submittedName>
</protein>
<dbReference type="PANTHER" id="PTHR14097">
    <property type="entry name" value="OXIDOREDUCTASE HTATIP2"/>
    <property type="match status" value="1"/>
</dbReference>
<dbReference type="SUPFAM" id="SSF51735">
    <property type="entry name" value="NAD(P)-binding Rossmann-fold domains"/>
    <property type="match status" value="1"/>
</dbReference>
<dbReference type="PANTHER" id="PTHR14097:SF7">
    <property type="entry name" value="OXIDOREDUCTASE HTATIP2"/>
    <property type="match status" value="1"/>
</dbReference>